<evidence type="ECO:0000256" key="4">
    <source>
        <dbReference type="ARBA" id="ARBA00022679"/>
    </source>
</evidence>
<dbReference type="Gene3D" id="1.10.1020.10">
    <property type="entry name" value="Adenine-specific Methyltransferase, Domain 2"/>
    <property type="match status" value="1"/>
</dbReference>
<evidence type="ECO:0000259" key="7">
    <source>
        <dbReference type="PROSITE" id="PS50157"/>
    </source>
</evidence>
<proteinExistence type="inferred from homology"/>
<dbReference type="SUPFAM" id="SSF57667">
    <property type="entry name" value="beta-beta-alpha zinc fingers"/>
    <property type="match status" value="1"/>
</dbReference>
<keyword evidence="3" id="KW-0489">Methyltransferase</keyword>
<dbReference type="InterPro" id="IPR012263">
    <property type="entry name" value="M_m6A_EcoRV"/>
</dbReference>
<dbReference type="InterPro" id="IPR002052">
    <property type="entry name" value="DNA_methylase_N6_adenine_CS"/>
</dbReference>
<dbReference type="GO" id="GO:1904047">
    <property type="term" value="F:S-adenosyl-L-methionine binding"/>
    <property type="evidence" value="ECO:0007669"/>
    <property type="project" value="TreeGrafter"/>
</dbReference>
<evidence type="ECO:0000256" key="5">
    <source>
        <dbReference type="ARBA" id="ARBA00022691"/>
    </source>
</evidence>
<feature type="domain" description="C2H2-type" evidence="7">
    <location>
        <begin position="4"/>
        <end position="24"/>
    </location>
</feature>
<accession>A0A6C0DY67</accession>
<dbReference type="InterPro" id="IPR012327">
    <property type="entry name" value="MeTrfase_D12"/>
</dbReference>
<dbReference type="NCBIfam" id="TIGR00571">
    <property type="entry name" value="dam"/>
    <property type="match status" value="1"/>
</dbReference>
<name>A0A6C0DY67_9ZZZZ</name>
<keyword evidence="5" id="KW-0949">S-adenosyl-L-methionine</keyword>
<keyword evidence="4" id="KW-0808">Transferase</keyword>
<dbReference type="Pfam" id="PF02086">
    <property type="entry name" value="MethyltransfD12"/>
    <property type="match status" value="1"/>
</dbReference>
<dbReference type="Gene3D" id="3.40.50.150">
    <property type="entry name" value="Vaccinia Virus protein VP39"/>
    <property type="match status" value="1"/>
</dbReference>
<evidence type="ECO:0000256" key="3">
    <source>
        <dbReference type="ARBA" id="ARBA00022603"/>
    </source>
</evidence>
<dbReference type="InterPro" id="IPR036236">
    <property type="entry name" value="Znf_C2H2_sf"/>
</dbReference>
<reference evidence="8" key="1">
    <citation type="journal article" date="2020" name="Nature">
        <title>Giant virus diversity and host interactions through global metagenomics.</title>
        <authorList>
            <person name="Schulz F."/>
            <person name="Roux S."/>
            <person name="Paez-Espino D."/>
            <person name="Jungbluth S."/>
            <person name="Walsh D.A."/>
            <person name="Denef V.J."/>
            <person name="McMahon K.D."/>
            <person name="Konstantinidis K.T."/>
            <person name="Eloe-Fadrosh E.A."/>
            <person name="Kyrpides N.C."/>
            <person name="Woyke T."/>
        </authorList>
    </citation>
    <scope>NUCLEOTIDE SEQUENCE</scope>
    <source>
        <strain evidence="8">GVMAG-M-3300023174-92</strain>
    </source>
</reference>
<organism evidence="8">
    <name type="scientific">viral metagenome</name>
    <dbReference type="NCBI Taxonomy" id="1070528"/>
    <lineage>
        <taxon>unclassified sequences</taxon>
        <taxon>metagenomes</taxon>
        <taxon>organismal metagenomes</taxon>
    </lineage>
</organism>
<dbReference type="SUPFAM" id="SSF53335">
    <property type="entry name" value="S-adenosyl-L-methionine-dependent methyltransferases"/>
    <property type="match status" value="1"/>
</dbReference>
<dbReference type="GO" id="GO:0009007">
    <property type="term" value="F:site-specific DNA-methyltransferase (adenine-specific) activity"/>
    <property type="evidence" value="ECO:0007669"/>
    <property type="project" value="UniProtKB-EC"/>
</dbReference>
<protein>
    <recommendedName>
        <fullName evidence="2">site-specific DNA-methyltransferase (adenine-specific)</fullName>
        <ecNumber evidence="2">2.1.1.72</ecNumber>
    </recommendedName>
</protein>
<evidence type="ECO:0000256" key="1">
    <source>
        <dbReference type="ARBA" id="ARBA00006594"/>
    </source>
</evidence>
<evidence type="ECO:0000313" key="8">
    <source>
        <dbReference type="EMBL" id="QHT21321.1"/>
    </source>
</evidence>
<dbReference type="PIRSF" id="PIRSF000398">
    <property type="entry name" value="M_m6A_EcoRV"/>
    <property type="match status" value="1"/>
</dbReference>
<dbReference type="InterPro" id="IPR013087">
    <property type="entry name" value="Znf_C2H2_type"/>
</dbReference>
<dbReference type="GO" id="GO:0006298">
    <property type="term" value="P:mismatch repair"/>
    <property type="evidence" value="ECO:0007669"/>
    <property type="project" value="TreeGrafter"/>
</dbReference>
<dbReference type="EC" id="2.1.1.72" evidence="2"/>
<dbReference type="PANTHER" id="PTHR30481:SF3">
    <property type="entry name" value="DNA ADENINE METHYLASE"/>
    <property type="match status" value="1"/>
</dbReference>
<sequence length="336" mass="38886">MNPYLCETCGKAFLQKSKHTAHLRKKKPCTAVADISKPILKWVGGKTQIIHRLMTDFPTEIRNYREPFLGGGSVLFALLSHVKRGTIQIRGTIFATDANESLIHLYIHIQMRHVELYDALQSFIREFYECGEGEVNRTPQNIGEAKLAKENYYYWIRREYNRQCLVDKTDIVCSAMFIFLNKTCFRGVYRVGPNGFNVPYGHYKNPQMINREHLDEIHALIQGVVFECCDFHEALTKVEPGDFVYLDPPYAPQEKEDSFVGYTANGFDIEDHRRLFRRIHEFADSDKKMVLSNADVPMVRNSFNPAKYQIHSIVCKRAIHSKHPDATANEVIIKNY</sequence>
<comment type="similarity">
    <text evidence="1">Belongs to the N(4)/N(6)-methyltransferase family.</text>
</comment>
<evidence type="ECO:0000256" key="6">
    <source>
        <dbReference type="ARBA" id="ARBA00047942"/>
    </source>
</evidence>
<dbReference type="PRINTS" id="PR00505">
    <property type="entry name" value="D12N6MTFRASE"/>
</dbReference>
<dbReference type="PANTHER" id="PTHR30481">
    <property type="entry name" value="DNA ADENINE METHYLASE"/>
    <property type="match status" value="1"/>
</dbReference>
<dbReference type="Gene3D" id="3.30.160.60">
    <property type="entry name" value="Classic Zinc Finger"/>
    <property type="match status" value="1"/>
</dbReference>
<dbReference type="PROSITE" id="PS00092">
    <property type="entry name" value="N6_MTASE"/>
    <property type="match status" value="1"/>
</dbReference>
<evidence type="ECO:0000256" key="2">
    <source>
        <dbReference type="ARBA" id="ARBA00011900"/>
    </source>
</evidence>
<dbReference type="InterPro" id="IPR029063">
    <property type="entry name" value="SAM-dependent_MTases_sf"/>
</dbReference>
<dbReference type="EMBL" id="MN739689">
    <property type="protein sequence ID" value="QHT21321.1"/>
    <property type="molecule type" value="Genomic_DNA"/>
</dbReference>
<dbReference type="PROSITE" id="PS50157">
    <property type="entry name" value="ZINC_FINGER_C2H2_2"/>
    <property type="match status" value="1"/>
</dbReference>
<dbReference type="GO" id="GO:0043565">
    <property type="term" value="F:sequence-specific DNA binding"/>
    <property type="evidence" value="ECO:0007669"/>
    <property type="project" value="TreeGrafter"/>
</dbReference>
<dbReference type="AlphaFoldDB" id="A0A6C0DY67"/>
<dbReference type="GO" id="GO:0032259">
    <property type="term" value="P:methylation"/>
    <property type="evidence" value="ECO:0007669"/>
    <property type="project" value="UniProtKB-KW"/>
</dbReference>
<dbReference type="GO" id="GO:0009307">
    <property type="term" value="P:DNA restriction-modification system"/>
    <property type="evidence" value="ECO:0007669"/>
    <property type="project" value="InterPro"/>
</dbReference>
<comment type="catalytic activity">
    <reaction evidence="6">
        <text>a 2'-deoxyadenosine in DNA + S-adenosyl-L-methionine = an N(6)-methyl-2'-deoxyadenosine in DNA + S-adenosyl-L-homocysteine + H(+)</text>
        <dbReference type="Rhea" id="RHEA:15197"/>
        <dbReference type="Rhea" id="RHEA-COMP:12418"/>
        <dbReference type="Rhea" id="RHEA-COMP:12419"/>
        <dbReference type="ChEBI" id="CHEBI:15378"/>
        <dbReference type="ChEBI" id="CHEBI:57856"/>
        <dbReference type="ChEBI" id="CHEBI:59789"/>
        <dbReference type="ChEBI" id="CHEBI:90615"/>
        <dbReference type="ChEBI" id="CHEBI:90616"/>
        <dbReference type="EC" id="2.1.1.72"/>
    </reaction>
</comment>
<dbReference type="InterPro" id="IPR023095">
    <property type="entry name" value="Ade_MeTrfase_dom_2"/>
</dbReference>